<dbReference type="RefSeq" id="WP_394825612.1">
    <property type="nucleotide sequence ID" value="NZ_CP089984.1"/>
</dbReference>
<organism evidence="3 4">
    <name type="scientific">Pendulispora albinea</name>
    <dbReference type="NCBI Taxonomy" id="2741071"/>
    <lineage>
        <taxon>Bacteria</taxon>
        <taxon>Pseudomonadati</taxon>
        <taxon>Myxococcota</taxon>
        <taxon>Myxococcia</taxon>
        <taxon>Myxococcales</taxon>
        <taxon>Sorangiineae</taxon>
        <taxon>Pendulisporaceae</taxon>
        <taxon>Pendulispora</taxon>
    </lineage>
</organism>
<dbReference type="EMBL" id="CP089984">
    <property type="protein sequence ID" value="WXB15982.1"/>
    <property type="molecule type" value="Genomic_DNA"/>
</dbReference>
<dbReference type="Pfam" id="PF04185">
    <property type="entry name" value="Phosphoesterase"/>
    <property type="match status" value="1"/>
</dbReference>
<keyword evidence="4" id="KW-1185">Reference proteome</keyword>
<evidence type="ECO:0000313" key="4">
    <source>
        <dbReference type="Proteomes" id="UP001370348"/>
    </source>
</evidence>
<sequence>MTRRQILQILGAGAVGIGCTSGDDAPSTDSSQSDAEQSALGPQPTGAEMLGEIDTIVVVMMENRTFDHYLGSLKRDSAYVNANRVSGTTGDETNPAPDGSLVRIYKTDDFTLEDPPHGFDASHSQFNDGKNDRFVIAHQGPNQKEVMAYYDRSQLPFYYWLADNFAVCDHWFASVMGPTWPNRFYLHAGTSVGKKDNTPLWFNAPRTIWEQMRAAGRSSANYYAGLAPFCWGLMPLKLGVTRFTDIDDFFADAKAGTLPNLSYIDPDWLVSDDHPAHDIRLGQAFVSSVYNALAASPQWGRSLLVIIYDEHGGFWDHVPPPVAPDDHPDFRQFGFRIPAMIAGPTVKKGYLSTVQYDHTSVLATVAARFGLPALTTRSSKANLLTDVLDPNKYKRPAAPPRNPPVTHVDVRALATIGTSGQPELDAMIAKGVIPRDRIDRRPHDARVQSWLEHAEGLRAITLAR</sequence>
<dbReference type="PANTHER" id="PTHR31956">
    <property type="entry name" value="NON-SPECIFIC PHOSPHOLIPASE C4-RELATED"/>
    <property type="match status" value="1"/>
</dbReference>
<gene>
    <name evidence="3" type="ORF">LZC94_01640</name>
</gene>
<reference evidence="3 4" key="1">
    <citation type="submission" date="2021-12" db="EMBL/GenBank/DDBJ databases">
        <title>Discovery of the Pendulisporaceae a myxobacterial family with distinct sporulation behavior and unique specialized metabolism.</title>
        <authorList>
            <person name="Garcia R."/>
            <person name="Popoff A."/>
            <person name="Bader C.D."/>
            <person name="Loehr J."/>
            <person name="Walesch S."/>
            <person name="Walt C."/>
            <person name="Boldt J."/>
            <person name="Bunk B."/>
            <person name="Haeckl F.J.F.P.J."/>
            <person name="Gunesch A.P."/>
            <person name="Birkelbach J."/>
            <person name="Nuebel U."/>
            <person name="Pietschmann T."/>
            <person name="Bach T."/>
            <person name="Mueller R."/>
        </authorList>
    </citation>
    <scope>NUCLEOTIDE SEQUENCE [LARGE SCALE GENOMIC DNA]</scope>
    <source>
        <strain evidence="3 4">MSr11954</strain>
    </source>
</reference>
<dbReference type="PROSITE" id="PS51257">
    <property type="entry name" value="PROKAR_LIPOPROTEIN"/>
    <property type="match status" value="1"/>
</dbReference>
<evidence type="ECO:0000256" key="1">
    <source>
        <dbReference type="ARBA" id="ARBA00022801"/>
    </source>
</evidence>
<evidence type="ECO:0000313" key="3">
    <source>
        <dbReference type="EMBL" id="WXB15982.1"/>
    </source>
</evidence>
<dbReference type="CDD" id="cd16013">
    <property type="entry name" value="AcpA"/>
    <property type="match status" value="1"/>
</dbReference>
<accession>A0ABZ2LYM7</accession>
<evidence type="ECO:0000256" key="2">
    <source>
        <dbReference type="SAM" id="MobiDB-lite"/>
    </source>
</evidence>
<dbReference type="InterPro" id="IPR017850">
    <property type="entry name" value="Alkaline_phosphatase_core_sf"/>
</dbReference>
<dbReference type="SUPFAM" id="SSF53649">
    <property type="entry name" value="Alkaline phosphatase-like"/>
    <property type="match status" value="1"/>
</dbReference>
<proteinExistence type="predicted"/>
<feature type="region of interest" description="Disordered" evidence="2">
    <location>
        <begin position="18"/>
        <end position="47"/>
    </location>
</feature>
<dbReference type="PANTHER" id="PTHR31956:SF1">
    <property type="entry name" value="NON-SPECIFIC PHOSPHOLIPASE C1"/>
    <property type="match status" value="1"/>
</dbReference>
<dbReference type="Gene3D" id="3.40.720.10">
    <property type="entry name" value="Alkaline Phosphatase, subunit A"/>
    <property type="match status" value="2"/>
</dbReference>
<keyword evidence="1" id="KW-0378">Hydrolase</keyword>
<dbReference type="Proteomes" id="UP001370348">
    <property type="component" value="Chromosome"/>
</dbReference>
<dbReference type="InterPro" id="IPR007312">
    <property type="entry name" value="Phosphoesterase"/>
</dbReference>
<name>A0ABZ2LYM7_9BACT</name>
<protein>
    <submittedName>
        <fullName evidence="3">Alkaline phosphatase family protein</fullName>
    </submittedName>
</protein>
<feature type="compositionally biased region" description="Polar residues" evidence="2">
    <location>
        <begin position="27"/>
        <end position="36"/>
    </location>
</feature>